<feature type="compositionally biased region" description="Gly residues" evidence="3">
    <location>
        <begin position="501"/>
        <end position="529"/>
    </location>
</feature>
<dbReference type="Gene3D" id="1.10.150.780">
    <property type="entry name" value="Vps16, C-terminal region"/>
    <property type="match status" value="1"/>
</dbReference>
<comment type="similarity">
    <text evidence="1 2">Belongs to the VPS16 family.</text>
</comment>
<protein>
    <recommendedName>
        <fullName evidence="2">Probable vacuolar protein sorting-associated protein 16 homolog</fullName>
    </recommendedName>
</protein>
<evidence type="ECO:0000256" key="1">
    <source>
        <dbReference type="ARBA" id="ARBA00009250"/>
    </source>
</evidence>
<keyword evidence="7" id="KW-1185">Reference proteome</keyword>
<dbReference type="InterPro" id="IPR038132">
    <property type="entry name" value="Vps16_C_sf"/>
</dbReference>
<dbReference type="Gene3D" id="2.130.10.10">
    <property type="entry name" value="YVTN repeat-like/Quinoprotein amine dehydrogenase"/>
    <property type="match status" value="1"/>
</dbReference>
<dbReference type="GO" id="GO:0005768">
    <property type="term" value="C:endosome"/>
    <property type="evidence" value="ECO:0007669"/>
    <property type="project" value="TreeGrafter"/>
</dbReference>
<dbReference type="Pfam" id="PF04840">
    <property type="entry name" value="Vps16_C"/>
    <property type="match status" value="1"/>
</dbReference>
<reference evidence="6 7" key="1">
    <citation type="journal article" date="2017" name="Mol. Ecol.">
        <title>Comparative and population genomic landscape of Phellinus noxius: A hypervariable fungus causing root rot in trees.</title>
        <authorList>
            <person name="Chung C.L."/>
            <person name="Lee T.J."/>
            <person name="Akiba M."/>
            <person name="Lee H.H."/>
            <person name="Kuo T.H."/>
            <person name="Liu D."/>
            <person name="Ke H.M."/>
            <person name="Yokoi T."/>
            <person name="Roa M.B."/>
            <person name="Lu M.J."/>
            <person name="Chang Y.Y."/>
            <person name="Ann P.J."/>
            <person name="Tsai J.N."/>
            <person name="Chen C.Y."/>
            <person name="Tzean S.S."/>
            <person name="Ota Y."/>
            <person name="Hattori T."/>
            <person name="Sahashi N."/>
            <person name="Liou R.F."/>
            <person name="Kikuchi T."/>
            <person name="Tsai I.J."/>
        </authorList>
    </citation>
    <scope>NUCLEOTIDE SEQUENCE [LARGE SCALE GENOMIC DNA]</scope>
    <source>
        <strain evidence="6 7">FFPRI411160</strain>
    </source>
</reference>
<dbReference type="OrthoDB" id="1792at2759"/>
<evidence type="ECO:0000256" key="3">
    <source>
        <dbReference type="SAM" id="MobiDB-lite"/>
    </source>
</evidence>
<dbReference type="AlphaFoldDB" id="A0A286U741"/>
<dbReference type="FunCoup" id="A0A286U741">
    <property type="interactions" value="743"/>
</dbReference>
<dbReference type="InParanoid" id="A0A286U741"/>
<dbReference type="FunFam" id="1.10.150.780:FF:000001">
    <property type="entry name" value="Vacuolar protein sorting-associated protein 16 homolog"/>
    <property type="match status" value="1"/>
</dbReference>
<dbReference type="PANTHER" id="PTHR12811:SF0">
    <property type="entry name" value="VACUOLAR PROTEIN SORTING-ASSOCIATED PROTEIN 16 HOMOLOG"/>
    <property type="match status" value="1"/>
</dbReference>
<dbReference type="PANTHER" id="PTHR12811">
    <property type="entry name" value="VACUOLAR PROTEIN SORTING VPS16"/>
    <property type="match status" value="1"/>
</dbReference>
<dbReference type="PIRSF" id="PIRSF007949">
    <property type="entry name" value="VPS16"/>
    <property type="match status" value="1"/>
</dbReference>
<sequence>MQDGSVFYRRQQLYNVQDKFPNFDDYIVAGCKYGGPIAMMRDPTKMIAVSTTGRAVPSFSKNEIRVYSSAGELLPGSFTWNQAKIIKLGWSFDERLIVLNEEGSYRIYDLQGSYHQHSLGPEASETGVLDARIHPHGLVALTGSLTFLDLKTFNGSKPLPLFTPGLSEPPYSWTIVPPDLTTSRHTEVLLSPVGSPSVLTVDTLECVDQRLGRGPFTHVAASPNGKSLALMTGEGMLWVVSSDFQRSLAELDTSKEAGTTTTTTATGGVGAAPKQVEWCGNDAVLVTWSSGLALLVGPFGDTLRFHYPGPTLAIGEPDGVRVVGPDVCDFIQKVPVSSVNVFRPGSTSPAAILFDAWENFFERRAVRAGRADEGIRSIRMELAGAVDGCVDAAGHEWEPVWQRKLLNAAKFGQTFLPLPNPTHFIHTAQTLKVLNAVRYYEIGIPLTYAQFAVHTSPGHLVGRLTGRGMYLVGVRVALFWGMEPDGVLRDWACAKIARARPGGGGGSGGGAGAAAGGGRGGGSGGGGRAGETADMEGSDEALCKIITDKFKSVCGVSGARIRVRYADIAKRSWEVGRPGLATKLLEYEMEAGDQVPLLLEMKEDRVALVKAVGSGDTDLIYHVLLHLQKSLSLGSFFRLLEDGGPALAPAAKLLQVYAREQNREMLRDFYYSDDRRVDSAVLVLEEARGMVNPDAKITAVKAAQKFFSEDKDRAFEAKMMDESSKLLVLQQQLEKETDGKIVFFGLSVSDTIRTCLVNGMAKRADKVKSDFKVPDKRFWYLKLHALTSIRDFPALDTFARSKRSPIGYEVFVKHLLSKGHAKEAVGYVGRCDGPRRVDLYVECGEWKLAAGECRERGERGRLEQLKSSCPNSLIAREIEQILGSMK</sequence>
<organism evidence="6 7">
    <name type="scientific">Pyrrhoderma noxium</name>
    <dbReference type="NCBI Taxonomy" id="2282107"/>
    <lineage>
        <taxon>Eukaryota</taxon>
        <taxon>Fungi</taxon>
        <taxon>Dikarya</taxon>
        <taxon>Basidiomycota</taxon>
        <taxon>Agaricomycotina</taxon>
        <taxon>Agaricomycetes</taxon>
        <taxon>Hymenochaetales</taxon>
        <taxon>Hymenochaetaceae</taxon>
        <taxon>Pyrrhoderma</taxon>
    </lineage>
</organism>
<comment type="caution">
    <text evidence="6">The sequence shown here is derived from an EMBL/GenBank/DDBJ whole genome shotgun (WGS) entry which is preliminary data.</text>
</comment>
<dbReference type="GO" id="GO:0006886">
    <property type="term" value="P:intracellular protein transport"/>
    <property type="evidence" value="ECO:0007669"/>
    <property type="project" value="InterPro"/>
</dbReference>
<evidence type="ECO:0000256" key="2">
    <source>
        <dbReference type="PIRNR" id="PIRNR007949"/>
    </source>
</evidence>
<proteinExistence type="inferred from homology"/>
<comment type="function">
    <text evidence="2">Essential for vacuolar protein sorting. Required for vacuole biogenesis, stability and to maintain vacuole morphology.</text>
</comment>
<name>A0A286U741_9AGAM</name>
<dbReference type="EMBL" id="NBII01000010">
    <property type="protein sequence ID" value="PAV15385.1"/>
    <property type="molecule type" value="Genomic_DNA"/>
</dbReference>
<keyword evidence="2" id="KW-0653">Protein transport</keyword>
<dbReference type="InterPro" id="IPR006926">
    <property type="entry name" value="Vps16_N"/>
</dbReference>
<dbReference type="GO" id="GO:0042144">
    <property type="term" value="P:vacuole fusion, non-autophagic"/>
    <property type="evidence" value="ECO:0007669"/>
    <property type="project" value="TreeGrafter"/>
</dbReference>
<dbReference type="GO" id="GO:0003779">
    <property type="term" value="F:actin binding"/>
    <property type="evidence" value="ECO:0007669"/>
    <property type="project" value="TreeGrafter"/>
</dbReference>
<dbReference type="GO" id="GO:0016197">
    <property type="term" value="P:endosomal transport"/>
    <property type="evidence" value="ECO:0007669"/>
    <property type="project" value="TreeGrafter"/>
</dbReference>
<keyword evidence="2" id="KW-0813">Transport</keyword>
<dbReference type="InterPro" id="IPR015943">
    <property type="entry name" value="WD40/YVTN_repeat-like_dom_sf"/>
</dbReference>
<dbReference type="SUPFAM" id="SSF50978">
    <property type="entry name" value="WD40 repeat-like"/>
    <property type="match status" value="1"/>
</dbReference>
<accession>A0A286U741</accession>
<dbReference type="GO" id="GO:0030897">
    <property type="term" value="C:HOPS complex"/>
    <property type="evidence" value="ECO:0007669"/>
    <property type="project" value="TreeGrafter"/>
</dbReference>
<dbReference type="GO" id="GO:0098588">
    <property type="term" value="C:bounding membrane of organelle"/>
    <property type="evidence" value="ECO:0007669"/>
    <property type="project" value="UniProtKB-ARBA"/>
</dbReference>
<dbReference type="Pfam" id="PF04841">
    <property type="entry name" value="Vps16_N"/>
    <property type="match status" value="1"/>
</dbReference>
<feature type="domain" description="Vps16 C-terminal" evidence="4">
    <location>
        <begin position="563"/>
        <end position="871"/>
    </location>
</feature>
<evidence type="ECO:0000313" key="7">
    <source>
        <dbReference type="Proteomes" id="UP000217199"/>
    </source>
</evidence>
<evidence type="ECO:0000313" key="6">
    <source>
        <dbReference type="EMBL" id="PAV15385.1"/>
    </source>
</evidence>
<evidence type="ECO:0000259" key="4">
    <source>
        <dbReference type="Pfam" id="PF04840"/>
    </source>
</evidence>
<feature type="domain" description="Vps16 N-terminal" evidence="5">
    <location>
        <begin position="6"/>
        <end position="426"/>
    </location>
</feature>
<gene>
    <name evidence="6" type="ORF">PNOK_0914800</name>
</gene>
<dbReference type="InterPro" id="IPR016534">
    <property type="entry name" value="VPS16"/>
</dbReference>
<dbReference type="STRING" id="2282107.A0A286U741"/>
<evidence type="ECO:0000259" key="5">
    <source>
        <dbReference type="Pfam" id="PF04841"/>
    </source>
</evidence>
<dbReference type="InterPro" id="IPR006925">
    <property type="entry name" value="Vps16_C"/>
</dbReference>
<dbReference type="InterPro" id="IPR036322">
    <property type="entry name" value="WD40_repeat_dom_sf"/>
</dbReference>
<dbReference type="Proteomes" id="UP000217199">
    <property type="component" value="Unassembled WGS sequence"/>
</dbReference>
<feature type="region of interest" description="Disordered" evidence="3">
    <location>
        <begin position="501"/>
        <end position="533"/>
    </location>
</feature>